<name>F4G340_METCR</name>
<dbReference type="HOGENOM" id="CLU_1987614_0_0_2"/>
<dbReference type="AlphaFoldDB" id="F4G340"/>
<dbReference type="EMBL" id="CP002656">
    <property type="protein sequence ID" value="AEB95238.1"/>
    <property type="molecule type" value="Genomic_DNA"/>
</dbReference>
<dbReference type="RefSeq" id="WP_013737736.1">
    <property type="nucleotide sequence ID" value="NC_015435.1"/>
</dbReference>
<evidence type="ECO:0000313" key="1">
    <source>
        <dbReference type="EMBL" id="AEB95238.1"/>
    </source>
</evidence>
<proteinExistence type="predicted"/>
<gene>
    <name evidence="1" type="ordered locus">Mcup_1133</name>
</gene>
<dbReference type="PATRIC" id="fig|1006006.8.peg.1128"/>
<organism evidence="1 2">
    <name type="scientific">Metallosphaera cuprina (strain Ar-4)</name>
    <dbReference type="NCBI Taxonomy" id="1006006"/>
    <lineage>
        <taxon>Archaea</taxon>
        <taxon>Thermoproteota</taxon>
        <taxon>Thermoprotei</taxon>
        <taxon>Sulfolobales</taxon>
        <taxon>Sulfolobaceae</taxon>
        <taxon>Metallosphaera</taxon>
    </lineage>
</organism>
<protein>
    <submittedName>
        <fullName evidence="1">Uncharacterized protein</fullName>
    </submittedName>
</protein>
<sequence>MLKRDRSEEVVRRNMEDLSQEVLFVKVGEGIYVSRNPFYDVLVNDVLIHCMRHCVKGGCVIYKVSYDRVEHCERVNLKERFKVKEVIKVAKSPISINAMREVKGLEEAVRRIVKRMNEGLPECLG</sequence>
<dbReference type="eggNOG" id="arCOG12519">
    <property type="taxonomic scope" value="Archaea"/>
</dbReference>
<dbReference type="Proteomes" id="UP000007812">
    <property type="component" value="Chromosome"/>
</dbReference>
<dbReference type="GeneID" id="10493324"/>
<keyword evidence="2" id="KW-1185">Reference proteome</keyword>
<dbReference type="KEGG" id="mcn:Mcup_1133"/>
<reference evidence="1 2" key="1">
    <citation type="journal article" date="2011" name="J. Bacteriol.">
        <title>Complete genome sequence of Metallosphaera cuprina, a metal sulfide-oxidizing archaeon from a hot spring.</title>
        <authorList>
            <person name="Liu L.J."/>
            <person name="You X.Y."/>
            <person name="Zheng H."/>
            <person name="Wang S."/>
            <person name="Jiang C.Y."/>
            <person name="Liu S.J."/>
        </authorList>
    </citation>
    <scope>NUCLEOTIDE SEQUENCE [LARGE SCALE GENOMIC DNA]</scope>
    <source>
        <strain evidence="1 2">Ar-4</strain>
    </source>
</reference>
<evidence type="ECO:0000313" key="2">
    <source>
        <dbReference type="Proteomes" id="UP000007812"/>
    </source>
</evidence>
<accession>F4G340</accession>